<dbReference type="InterPro" id="IPR013783">
    <property type="entry name" value="Ig-like_fold"/>
</dbReference>
<dbReference type="SUPFAM" id="SSF49265">
    <property type="entry name" value="Fibronectin type III"/>
    <property type="match status" value="1"/>
</dbReference>
<dbReference type="InterPro" id="IPR036116">
    <property type="entry name" value="FN3_sf"/>
</dbReference>
<dbReference type="InterPro" id="IPR003961">
    <property type="entry name" value="FN3_dom"/>
</dbReference>
<dbReference type="PROSITE" id="PS51841">
    <property type="entry name" value="LTD"/>
    <property type="match status" value="1"/>
</dbReference>
<feature type="non-terminal residue" evidence="3">
    <location>
        <position position="247"/>
    </location>
</feature>
<evidence type="ECO:0000313" key="4">
    <source>
        <dbReference type="Proteomes" id="UP000034108"/>
    </source>
</evidence>
<evidence type="ECO:0000313" key="3">
    <source>
        <dbReference type="EMBL" id="KKR97424.1"/>
    </source>
</evidence>
<dbReference type="Proteomes" id="UP000034108">
    <property type="component" value="Unassembled WGS sequence"/>
</dbReference>
<sequence length="247" mass="27176">MAVWNIEKNLDEGENIFVFTAQDVAGNMSASSSIKIVKDTIGPAAEISIVRKAAKELDIKWHGSDNNGSGIADYDIDYQTSDIGVATSFWNNWKTSTASTTGAFAIEFGKQYNFRVRAIDALGNIGDWTRSSIQEIALPGVVINEIAWAGTKANANDEWLELYNAADYDFDASGWFFTDGNDIKTIFATGTIIKSKQYFLMERTNDQTISDIAADLIFTGSLHNSGEKLQLKDVQSRVLDEVDASKK</sequence>
<dbReference type="InterPro" id="IPR001322">
    <property type="entry name" value="Lamin_tail_dom"/>
</dbReference>
<evidence type="ECO:0000259" key="1">
    <source>
        <dbReference type="PROSITE" id="PS50853"/>
    </source>
</evidence>
<gene>
    <name evidence="3" type="ORF">UU49_C0031G0006</name>
</gene>
<dbReference type="EMBL" id="LCAV01000031">
    <property type="protein sequence ID" value="KKR97424.1"/>
    <property type="molecule type" value="Genomic_DNA"/>
</dbReference>
<comment type="caution">
    <text evidence="3">The sequence shown here is derived from an EMBL/GenBank/DDBJ whole genome shotgun (WGS) entry which is preliminary data.</text>
</comment>
<protein>
    <submittedName>
        <fullName evidence="3">Polymorphic membrane protein</fullName>
    </submittedName>
</protein>
<dbReference type="Gene3D" id="2.60.40.1260">
    <property type="entry name" value="Lamin Tail domain"/>
    <property type="match status" value="1"/>
</dbReference>
<organism evidence="3 4">
    <name type="scientific">Candidatus Magasanikbacteria bacterium GW2011_GWC2_41_17</name>
    <dbReference type="NCBI Taxonomy" id="1619048"/>
    <lineage>
        <taxon>Bacteria</taxon>
        <taxon>Candidatus Magasanikiibacteriota</taxon>
    </lineage>
</organism>
<dbReference type="InterPro" id="IPR036415">
    <property type="entry name" value="Lamin_tail_dom_sf"/>
</dbReference>
<evidence type="ECO:0000259" key="2">
    <source>
        <dbReference type="PROSITE" id="PS51841"/>
    </source>
</evidence>
<feature type="domain" description="LTD" evidence="2">
    <location>
        <begin position="129"/>
        <end position="246"/>
    </location>
</feature>
<dbReference type="SUPFAM" id="SSF74853">
    <property type="entry name" value="Lamin A/C globular tail domain"/>
    <property type="match status" value="1"/>
</dbReference>
<dbReference type="Pfam" id="PF00932">
    <property type="entry name" value="LTD"/>
    <property type="match status" value="1"/>
</dbReference>
<dbReference type="CDD" id="cd00063">
    <property type="entry name" value="FN3"/>
    <property type="match status" value="1"/>
</dbReference>
<proteinExistence type="predicted"/>
<dbReference type="Gene3D" id="2.60.40.10">
    <property type="entry name" value="Immunoglobulins"/>
    <property type="match status" value="1"/>
</dbReference>
<feature type="domain" description="Fibronectin type-III" evidence="1">
    <location>
        <begin position="43"/>
        <end position="140"/>
    </location>
</feature>
<dbReference type="PROSITE" id="PS50853">
    <property type="entry name" value="FN3"/>
    <property type="match status" value="1"/>
</dbReference>
<accession>A0A0G0V8Y5</accession>
<reference evidence="3 4" key="1">
    <citation type="journal article" date="2015" name="Nature">
        <title>rRNA introns, odd ribosomes, and small enigmatic genomes across a large radiation of phyla.</title>
        <authorList>
            <person name="Brown C.T."/>
            <person name="Hug L.A."/>
            <person name="Thomas B.C."/>
            <person name="Sharon I."/>
            <person name="Castelle C.J."/>
            <person name="Singh A."/>
            <person name="Wilkins M.J."/>
            <person name="Williams K.H."/>
            <person name="Banfield J.F."/>
        </authorList>
    </citation>
    <scope>NUCLEOTIDE SEQUENCE [LARGE SCALE GENOMIC DNA]</scope>
</reference>
<name>A0A0G0V8Y5_9BACT</name>
<dbReference type="STRING" id="1619048.UU49_C0031G0006"/>
<dbReference type="AlphaFoldDB" id="A0A0G0V8Y5"/>